<gene>
    <name evidence="2" type="ORF">D1345_22190</name>
</gene>
<organism evidence="2 3">
    <name type="scientific">Chromobacterium rhizoryzae</name>
    <dbReference type="NCBI Taxonomy" id="1778675"/>
    <lineage>
        <taxon>Bacteria</taxon>
        <taxon>Pseudomonadati</taxon>
        <taxon>Pseudomonadota</taxon>
        <taxon>Betaproteobacteria</taxon>
        <taxon>Neisseriales</taxon>
        <taxon>Chromobacteriaceae</taxon>
        <taxon>Chromobacterium</taxon>
    </lineage>
</organism>
<feature type="coiled-coil region" evidence="1">
    <location>
        <begin position="38"/>
        <end position="107"/>
    </location>
</feature>
<evidence type="ECO:0000313" key="2">
    <source>
        <dbReference type="EMBL" id="AXT48707.1"/>
    </source>
</evidence>
<accession>A0AAD0RU89</accession>
<dbReference type="AlphaFoldDB" id="A0AAD0RU89"/>
<sequence>MGPGFAWLKLGGWLLPPLLAAGLAYPLGLRHGAEGWRARLAEQRAADQGRQAAEAERAQRQLQAALQQQQRLSELLGRQEARLLSQQQDLQQRLQDQKQRIEYVVQQDGGRYGGLGPDSLRLYRQVLGYTAAAVPATDPVSIANPHQAASAGAGLPAADLLAHAADYGAWCQQLEQRLTALGGLFTSEGPQP</sequence>
<dbReference type="GeneID" id="58562339"/>
<reference evidence="2 3" key="1">
    <citation type="submission" date="2018-08" db="EMBL/GenBank/DDBJ databases">
        <title>Complete genome sequence of JP2-74.</title>
        <authorList>
            <person name="Wu L."/>
        </authorList>
    </citation>
    <scope>NUCLEOTIDE SEQUENCE [LARGE SCALE GENOMIC DNA]</scope>
    <source>
        <strain evidence="2 3">JP2-74</strain>
    </source>
</reference>
<keyword evidence="1" id="KW-0175">Coiled coil</keyword>
<evidence type="ECO:0000313" key="3">
    <source>
        <dbReference type="Proteomes" id="UP000259465"/>
    </source>
</evidence>
<proteinExistence type="predicted"/>
<name>A0AAD0RU89_9NEIS</name>
<dbReference type="EMBL" id="CP031968">
    <property type="protein sequence ID" value="AXT48707.1"/>
    <property type="molecule type" value="Genomic_DNA"/>
</dbReference>
<dbReference type="Proteomes" id="UP000259465">
    <property type="component" value="Chromosome"/>
</dbReference>
<evidence type="ECO:0000256" key="1">
    <source>
        <dbReference type="SAM" id="Coils"/>
    </source>
</evidence>
<dbReference type="RefSeq" id="WP_052051851.1">
    <property type="nucleotide sequence ID" value="NZ_CP031968.1"/>
</dbReference>
<keyword evidence="3" id="KW-1185">Reference proteome</keyword>
<dbReference type="KEGG" id="crz:D1345_22190"/>
<protein>
    <submittedName>
        <fullName evidence="2">Uncharacterized protein</fullName>
    </submittedName>
</protein>